<keyword evidence="2" id="KW-0540">Nuclease</keyword>
<dbReference type="SUPFAM" id="SSF52980">
    <property type="entry name" value="Restriction endonuclease-like"/>
    <property type="match status" value="1"/>
</dbReference>
<keyword evidence="2" id="KW-0378">Hydrolase</keyword>
<evidence type="ECO:0000313" key="2">
    <source>
        <dbReference type="EMBL" id="PZO47081.1"/>
    </source>
</evidence>
<dbReference type="AlphaFoldDB" id="A0A2W4YIR2"/>
<dbReference type="PANTHER" id="PTHR34107">
    <property type="entry name" value="SLL0198 PROTEIN-RELATED"/>
    <property type="match status" value="1"/>
</dbReference>
<evidence type="ECO:0000313" key="3">
    <source>
        <dbReference type="Proteomes" id="UP000249794"/>
    </source>
</evidence>
<dbReference type="GO" id="GO:0004519">
    <property type="term" value="F:endonuclease activity"/>
    <property type="evidence" value="ECO:0007669"/>
    <property type="project" value="UniProtKB-KW"/>
</dbReference>
<comment type="caution">
    <text evidence="2">The sequence shown here is derived from an EMBL/GenBank/DDBJ whole genome shotgun (WGS) entry which is preliminary data.</text>
</comment>
<dbReference type="Gene3D" id="3.90.1570.10">
    <property type="entry name" value="tt1808, chain A"/>
    <property type="match status" value="1"/>
</dbReference>
<keyword evidence="2" id="KW-0255">Endonuclease</keyword>
<dbReference type="InterPro" id="IPR008538">
    <property type="entry name" value="Uma2"/>
</dbReference>
<dbReference type="InterPro" id="IPR012296">
    <property type="entry name" value="Nuclease_put_TT1808"/>
</dbReference>
<feature type="domain" description="Putative restriction endonuclease" evidence="1">
    <location>
        <begin position="12"/>
        <end position="186"/>
    </location>
</feature>
<name>A0A2W4YIR2_9CYAN</name>
<reference evidence="3" key="1">
    <citation type="submission" date="2018-04" db="EMBL/GenBank/DDBJ databases">
        <authorList>
            <person name="Cornet L."/>
        </authorList>
    </citation>
    <scope>NUCLEOTIDE SEQUENCE [LARGE SCALE GENOMIC DNA]</scope>
</reference>
<sequence>MQKLLARKTSLTEYLLLPYDGTRTEFANGEIFDMADPSPLHVFITAFIQQLLNAHIKAQGKSLFCFGPTGVEIPRADAENNVRSPDKVVSDRAQWRAMKHLTKAVFAAGNPPALAIEVASPGNTRRDTVDKRLEYALAKIPEYWIINPVDGYVLVLLLADGEYEEVGEYRGTELISSRLFPELKVSAATLLDPDDDDLLEVS</sequence>
<dbReference type="CDD" id="cd06260">
    <property type="entry name" value="DUF820-like"/>
    <property type="match status" value="1"/>
</dbReference>
<proteinExistence type="predicted"/>
<accession>A0A2W4YIR2</accession>
<reference evidence="2 3" key="2">
    <citation type="submission" date="2018-06" db="EMBL/GenBank/DDBJ databases">
        <title>Metagenomic assembly of (sub)arctic Cyanobacteria and their associated microbiome from non-axenic cultures.</title>
        <authorList>
            <person name="Baurain D."/>
        </authorList>
    </citation>
    <scope>NUCLEOTIDE SEQUENCE [LARGE SCALE GENOMIC DNA]</scope>
    <source>
        <strain evidence="2">ULC027bin1</strain>
    </source>
</reference>
<dbReference type="Proteomes" id="UP000249794">
    <property type="component" value="Unassembled WGS sequence"/>
</dbReference>
<dbReference type="Pfam" id="PF05685">
    <property type="entry name" value="Uma2"/>
    <property type="match status" value="1"/>
</dbReference>
<dbReference type="EMBL" id="QBMP01000286">
    <property type="protein sequence ID" value="PZO47081.1"/>
    <property type="molecule type" value="Genomic_DNA"/>
</dbReference>
<organism evidence="2 3">
    <name type="scientific">Phormidesmis priestleyi</name>
    <dbReference type="NCBI Taxonomy" id="268141"/>
    <lineage>
        <taxon>Bacteria</taxon>
        <taxon>Bacillati</taxon>
        <taxon>Cyanobacteriota</taxon>
        <taxon>Cyanophyceae</taxon>
        <taxon>Leptolyngbyales</taxon>
        <taxon>Leptolyngbyaceae</taxon>
        <taxon>Phormidesmis</taxon>
    </lineage>
</organism>
<gene>
    <name evidence="2" type="ORF">DCF15_19505</name>
</gene>
<evidence type="ECO:0000259" key="1">
    <source>
        <dbReference type="Pfam" id="PF05685"/>
    </source>
</evidence>
<protein>
    <submittedName>
        <fullName evidence="2">Uma2 family endonuclease</fullName>
    </submittedName>
</protein>
<dbReference type="InterPro" id="IPR011335">
    <property type="entry name" value="Restrct_endonuc-II-like"/>
</dbReference>
<dbReference type="PANTHER" id="PTHR34107:SF2">
    <property type="entry name" value="SLL0888 PROTEIN"/>
    <property type="match status" value="1"/>
</dbReference>